<evidence type="ECO:0000313" key="3">
    <source>
        <dbReference type="Proteomes" id="UP000239485"/>
    </source>
</evidence>
<dbReference type="Proteomes" id="UP000239485">
    <property type="component" value="Unassembled WGS sequence"/>
</dbReference>
<protein>
    <submittedName>
        <fullName evidence="2">Uncharacterized protein</fullName>
    </submittedName>
</protein>
<evidence type="ECO:0000256" key="1">
    <source>
        <dbReference type="SAM" id="Phobius"/>
    </source>
</evidence>
<feature type="transmembrane region" description="Helical" evidence="1">
    <location>
        <begin position="20"/>
        <end position="41"/>
    </location>
</feature>
<keyword evidence="1" id="KW-1133">Transmembrane helix</keyword>
<dbReference type="RefSeq" id="WP_104430965.1">
    <property type="nucleotide sequence ID" value="NZ_PTJD01000001.1"/>
</dbReference>
<organism evidence="2 3">
    <name type="scientific">Kineococcus xinjiangensis</name>
    <dbReference type="NCBI Taxonomy" id="512762"/>
    <lineage>
        <taxon>Bacteria</taxon>
        <taxon>Bacillati</taxon>
        <taxon>Actinomycetota</taxon>
        <taxon>Actinomycetes</taxon>
        <taxon>Kineosporiales</taxon>
        <taxon>Kineosporiaceae</taxon>
        <taxon>Kineococcus</taxon>
    </lineage>
</organism>
<feature type="transmembrane region" description="Helical" evidence="1">
    <location>
        <begin position="61"/>
        <end position="77"/>
    </location>
</feature>
<accession>A0A2S6IW43</accession>
<keyword evidence="1" id="KW-0812">Transmembrane</keyword>
<feature type="transmembrane region" description="Helical" evidence="1">
    <location>
        <begin position="115"/>
        <end position="133"/>
    </location>
</feature>
<keyword evidence="1" id="KW-0472">Membrane</keyword>
<dbReference type="EMBL" id="PTJD01000001">
    <property type="protein sequence ID" value="PPK98579.1"/>
    <property type="molecule type" value="Genomic_DNA"/>
</dbReference>
<feature type="transmembrane region" description="Helical" evidence="1">
    <location>
        <begin position="145"/>
        <end position="164"/>
    </location>
</feature>
<feature type="transmembrane region" description="Helical" evidence="1">
    <location>
        <begin position="84"/>
        <end position="103"/>
    </location>
</feature>
<comment type="caution">
    <text evidence="2">The sequence shown here is derived from an EMBL/GenBank/DDBJ whole genome shotgun (WGS) entry which is preliminary data.</text>
</comment>
<proteinExistence type="predicted"/>
<dbReference type="AlphaFoldDB" id="A0A2S6IW43"/>
<gene>
    <name evidence="2" type="ORF">CLV92_101278</name>
</gene>
<evidence type="ECO:0000313" key="2">
    <source>
        <dbReference type="EMBL" id="PPK98579.1"/>
    </source>
</evidence>
<keyword evidence="3" id="KW-1185">Reference proteome</keyword>
<name>A0A2S6IW43_9ACTN</name>
<dbReference type="OrthoDB" id="3781382at2"/>
<feature type="transmembrane region" description="Helical" evidence="1">
    <location>
        <begin position="184"/>
        <end position="200"/>
    </location>
</feature>
<sequence>MFTHVSPGSHVRQLSSEPLLRVAVAGSAVVAVLGAAAAVVLHHETPASRLLHLDLERGVPAAWSALLIIAAATAALAQRHVSVWCAAFGGLLLFLAADEVLVIHETIEHNTGVDWQILYSPLAVLGLVVGVMLARALRARNRLSFQLLLLGGACWVTSQFLEAIQWNGDVKATGYVYLMFTEEVLEMTGTILFLAAMLVLRNRATARSAVGAGRARPVATGAPLV</sequence>
<reference evidence="2 3" key="1">
    <citation type="submission" date="2018-02" db="EMBL/GenBank/DDBJ databases">
        <title>Genomic Encyclopedia of Archaeal and Bacterial Type Strains, Phase II (KMG-II): from individual species to whole genera.</title>
        <authorList>
            <person name="Goeker M."/>
        </authorList>
    </citation>
    <scope>NUCLEOTIDE SEQUENCE [LARGE SCALE GENOMIC DNA]</scope>
    <source>
        <strain evidence="2 3">DSM 22857</strain>
    </source>
</reference>